<keyword evidence="6" id="KW-0521">NADP</keyword>
<sequence length="558" mass="60889">MPSNGPPLAAASNSGSKRQLHSQSSSHGSHSSNRAHHGSTLKVSEFKHAQGVERLEQVQQVYGSGRGKPSALEERVARLEKENKLLRLRIEPIGEDARRAAETAARNIRSGVDDAKAKTLEAWHLDAWIRSFSFDAVVASALVKHLHQQSHSKASGLRERDYMANLHSLGSEQTILALLRDANVLEEIAMELWRGTATLSQQMDKRQAVEAAAEPPPPDAFELNTKYIDAGAHALAFGSLAMFYSGLSGLVGAPSSRPAEGMRAEHCAAADADALFSVSNYGTRTTSRVEWHFVARADAGREECRAHLGRLGIADGAHYPKEERLISDPSFKEHVRQPMPPSAFRSLGWDAVDEKLRAVGVAPLSEAEFIAARLYTGPCYRKYNAVLRSRGDVAALEKEWTSLCHGNLYTTTLHLIDSAITKLGKIKTVDTLYRAPGGALPSLFLSRNEFNVSGGVELAFMSCTNSREVALDYAVTSKAAVLFQIQQEGFVDRGADLSWLSQYPHEREITFPPLTSLEVTGKQVEGTVLVVNLAPRRHDAPTMRDASKSSKSSVCSVM</sequence>
<keyword evidence="6" id="KW-0520">NAD</keyword>
<dbReference type="Gene3D" id="3.90.176.10">
    <property type="entry name" value="Toxin ADP-ribosyltransferase, Chain A, domain 1"/>
    <property type="match status" value="1"/>
</dbReference>
<evidence type="ECO:0000313" key="8">
    <source>
        <dbReference type="EMBL" id="KAL1510687.1"/>
    </source>
</evidence>
<dbReference type="AlphaFoldDB" id="A0AB34IZZ6"/>
<dbReference type="Proteomes" id="UP001515480">
    <property type="component" value="Unassembled WGS sequence"/>
</dbReference>
<evidence type="ECO:0000256" key="7">
    <source>
        <dbReference type="SAM" id="MobiDB-lite"/>
    </source>
</evidence>
<evidence type="ECO:0000256" key="1">
    <source>
        <dbReference type="ARBA" id="ARBA00009558"/>
    </source>
</evidence>
<organism evidence="8 9">
    <name type="scientific">Prymnesium parvum</name>
    <name type="common">Toxic golden alga</name>
    <dbReference type="NCBI Taxonomy" id="97485"/>
    <lineage>
        <taxon>Eukaryota</taxon>
        <taxon>Haptista</taxon>
        <taxon>Haptophyta</taxon>
        <taxon>Prymnesiophyceae</taxon>
        <taxon>Prymnesiales</taxon>
        <taxon>Prymnesiaceae</taxon>
        <taxon>Prymnesium</taxon>
    </lineage>
</organism>
<keyword evidence="3 6" id="KW-0808">Transferase</keyword>
<dbReference type="PROSITE" id="PS51996">
    <property type="entry name" value="TR_MART"/>
    <property type="match status" value="1"/>
</dbReference>
<evidence type="ECO:0000256" key="2">
    <source>
        <dbReference type="ARBA" id="ARBA00022676"/>
    </source>
</evidence>
<accession>A0AB34IZZ6</accession>
<proteinExistence type="inferred from homology"/>
<dbReference type="EC" id="2.4.2.31" evidence="6"/>
<gene>
    <name evidence="8" type="ORF">AB1Y20_006983</name>
</gene>
<dbReference type="Pfam" id="PF01129">
    <property type="entry name" value="ART"/>
    <property type="match status" value="1"/>
</dbReference>
<evidence type="ECO:0000256" key="5">
    <source>
        <dbReference type="ARBA" id="ARBA00047597"/>
    </source>
</evidence>
<feature type="region of interest" description="Disordered" evidence="7">
    <location>
        <begin position="1"/>
        <end position="41"/>
    </location>
</feature>
<dbReference type="SUPFAM" id="SSF56399">
    <property type="entry name" value="ADP-ribosylation"/>
    <property type="match status" value="1"/>
</dbReference>
<dbReference type="EMBL" id="JBGBPQ010000015">
    <property type="protein sequence ID" value="KAL1510687.1"/>
    <property type="molecule type" value="Genomic_DNA"/>
</dbReference>
<evidence type="ECO:0000313" key="9">
    <source>
        <dbReference type="Proteomes" id="UP001515480"/>
    </source>
</evidence>
<dbReference type="InterPro" id="IPR000768">
    <property type="entry name" value="ART"/>
</dbReference>
<evidence type="ECO:0000256" key="6">
    <source>
        <dbReference type="RuleBase" id="RU361228"/>
    </source>
</evidence>
<evidence type="ECO:0000256" key="4">
    <source>
        <dbReference type="ARBA" id="ARBA00022695"/>
    </source>
</evidence>
<keyword evidence="4" id="KW-0548">Nucleotidyltransferase</keyword>
<comment type="similarity">
    <text evidence="1 6">Belongs to the Arg-specific ADP-ribosyltransferase family.</text>
</comment>
<name>A0AB34IZZ6_PRYPA</name>
<dbReference type="GO" id="GO:0106274">
    <property type="term" value="F:NAD+-protein-arginine ADP-ribosyltransferase activity"/>
    <property type="evidence" value="ECO:0007669"/>
    <property type="project" value="UniProtKB-EC"/>
</dbReference>
<feature type="compositionally biased region" description="Low complexity" evidence="7">
    <location>
        <begin position="21"/>
        <end position="32"/>
    </location>
</feature>
<protein>
    <recommendedName>
        <fullName evidence="6">NAD(P)(+)--arginine ADP-ribosyltransferase</fullName>
        <ecNumber evidence="6">2.4.2.31</ecNumber>
    </recommendedName>
    <alternativeName>
        <fullName evidence="6">Mono(ADP-ribosyl)transferase</fullName>
    </alternativeName>
</protein>
<reference evidence="8 9" key="1">
    <citation type="journal article" date="2024" name="Science">
        <title>Giant polyketide synthase enzymes in the biosynthesis of giant marine polyether toxins.</title>
        <authorList>
            <person name="Fallon T.R."/>
            <person name="Shende V.V."/>
            <person name="Wierzbicki I.H."/>
            <person name="Pendleton A.L."/>
            <person name="Watervoot N.F."/>
            <person name="Auber R.P."/>
            <person name="Gonzalez D.J."/>
            <person name="Wisecaver J.H."/>
            <person name="Moore B.S."/>
        </authorList>
    </citation>
    <scope>NUCLEOTIDE SEQUENCE [LARGE SCALE GENOMIC DNA]</scope>
    <source>
        <strain evidence="8 9">12B1</strain>
    </source>
</reference>
<comment type="catalytic activity">
    <reaction evidence="5 6">
        <text>L-arginyl-[protein] + NAD(+) = N(omega)-(ADP-D-ribosyl)-L-arginyl-[protein] + nicotinamide + H(+)</text>
        <dbReference type="Rhea" id="RHEA:19149"/>
        <dbReference type="Rhea" id="RHEA-COMP:10532"/>
        <dbReference type="Rhea" id="RHEA-COMP:15087"/>
        <dbReference type="ChEBI" id="CHEBI:15378"/>
        <dbReference type="ChEBI" id="CHEBI:17154"/>
        <dbReference type="ChEBI" id="CHEBI:29965"/>
        <dbReference type="ChEBI" id="CHEBI:57540"/>
        <dbReference type="ChEBI" id="CHEBI:142554"/>
        <dbReference type="EC" id="2.4.2.31"/>
    </reaction>
</comment>
<comment type="caution">
    <text evidence="8">The sequence shown here is derived from an EMBL/GenBank/DDBJ whole genome shotgun (WGS) entry which is preliminary data.</text>
</comment>
<evidence type="ECO:0000256" key="3">
    <source>
        <dbReference type="ARBA" id="ARBA00022679"/>
    </source>
</evidence>
<keyword evidence="2 6" id="KW-0328">Glycosyltransferase</keyword>
<keyword evidence="9" id="KW-1185">Reference proteome</keyword>
<dbReference type="GO" id="GO:0016779">
    <property type="term" value="F:nucleotidyltransferase activity"/>
    <property type="evidence" value="ECO:0007669"/>
    <property type="project" value="UniProtKB-KW"/>
</dbReference>